<dbReference type="AlphaFoldDB" id="A0A914Y4E6"/>
<evidence type="ECO:0000256" key="2">
    <source>
        <dbReference type="SAM" id="MobiDB-lite"/>
    </source>
</evidence>
<evidence type="ECO:0000313" key="3">
    <source>
        <dbReference type="Proteomes" id="UP000887577"/>
    </source>
</evidence>
<organism evidence="3 4">
    <name type="scientific">Panagrolaimus superbus</name>
    <dbReference type="NCBI Taxonomy" id="310955"/>
    <lineage>
        <taxon>Eukaryota</taxon>
        <taxon>Metazoa</taxon>
        <taxon>Ecdysozoa</taxon>
        <taxon>Nematoda</taxon>
        <taxon>Chromadorea</taxon>
        <taxon>Rhabditida</taxon>
        <taxon>Tylenchina</taxon>
        <taxon>Panagrolaimomorpha</taxon>
        <taxon>Panagrolaimoidea</taxon>
        <taxon>Panagrolaimidae</taxon>
        <taxon>Panagrolaimus</taxon>
    </lineage>
</organism>
<feature type="region of interest" description="Disordered" evidence="2">
    <location>
        <begin position="1"/>
        <end position="26"/>
    </location>
</feature>
<protein>
    <submittedName>
        <fullName evidence="4">Uncharacterized protein</fullName>
    </submittedName>
</protein>
<keyword evidence="1" id="KW-0175">Coiled coil</keyword>
<name>A0A914Y4E6_9BILA</name>
<reference evidence="4" key="1">
    <citation type="submission" date="2022-11" db="UniProtKB">
        <authorList>
            <consortium name="WormBaseParasite"/>
        </authorList>
    </citation>
    <scope>IDENTIFICATION</scope>
</reference>
<feature type="coiled-coil region" evidence="1">
    <location>
        <begin position="75"/>
        <end position="128"/>
    </location>
</feature>
<dbReference type="Proteomes" id="UP000887577">
    <property type="component" value="Unplaced"/>
</dbReference>
<accession>A0A914Y4E6</accession>
<evidence type="ECO:0000256" key="1">
    <source>
        <dbReference type="SAM" id="Coils"/>
    </source>
</evidence>
<proteinExistence type="predicted"/>
<keyword evidence="3" id="KW-1185">Reference proteome</keyword>
<dbReference type="WBParaSite" id="PSU_v2.g13641.t1">
    <property type="protein sequence ID" value="PSU_v2.g13641.t1"/>
    <property type="gene ID" value="PSU_v2.g13641"/>
</dbReference>
<evidence type="ECO:0000313" key="4">
    <source>
        <dbReference type="WBParaSite" id="PSU_v2.g13641.t1"/>
    </source>
</evidence>
<sequence length="128" mass="15079">MGPRISDELPEVITLESDEEKKNLEDGDEYEVDAESFIWKSELRPISAENNVISHKQMYKSCSSVIHAALDSFEKDKKRQLNKRYMKAVKDLTEEEVKKELKELDVRREELKKALEAFAKKREDLKKY</sequence>